<sequence length="99" mass="11517">MPLNPRPSDLTIDQLRSLWLTHKDPDLRRAIEEVAFRRLDAERRDKVLVEVEKLYAIIHQAWREEVGDTLIALECLRALLSDQRQRRGELPGIPGAPNR</sequence>
<evidence type="ECO:0000313" key="2">
    <source>
        <dbReference type="EMBL" id="SUA82024.1"/>
    </source>
</evidence>
<dbReference type="EMBL" id="UGSG01000001">
    <property type="protein sequence ID" value="SUA82024.1"/>
    <property type="molecule type" value="Genomic_DNA"/>
</dbReference>
<accession>A0A378YBX4</accession>
<organism evidence="1 3">
    <name type="scientific">Pandoraea pnomenusa</name>
    <dbReference type="NCBI Taxonomy" id="93220"/>
    <lineage>
        <taxon>Bacteria</taxon>
        <taxon>Pseudomonadati</taxon>
        <taxon>Pseudomonadota</taxon>
        <taxon>Betaproteobacteria</taxon>
        <taxon>Burkholderiales</taxon>
        <taxon>Burkholderiaceae</taxon>
        <taxon>Pandoraea</taxon>
    </lineage>
</organism>
<proteinExistence type="predicted"/>
<name>A0A378YBX4_9BURK</name>
<evidence type="ECO:0000313" key="1">
    <source>
        <dbReference type="EMBL" id="SUA73859.1"/>
    </source>
</evidence>
<reference evidence="1 3" key="1">
    <citation type="submission" date="2018-06" db="EMBL/GenBank/DDBJ databases">
        <authorList>
            <consortium name="Pathogen Informatics"/>
            <person name="Doyle S."/>
        </authorList>
    </citation>
    <scope>NUCLEOTIDE SEQUENCE [LARGE SCALE GENOMIC DNA]</scope>
    <source>
        <strain evidence="1 3">NCTC13160</strain>
    </source>
</reference>
<protein>
    <submittedName>
        <fullName evidence="1">Uncharacterized protein</fullName>
    </submittedName>
</protein>
<dbReference type="EMBL" id="UGSG01000001">
    <property type="protein sequence ID" value="SUA73859.1"/>
    <property type="molecule type" value="Genomic_DNA"/>
</dbReference>
<evidence type="ECO:0000313" key="3">
    <source>
        <dbReference type="Proteomes" id="UP000254573"/>
    </source>
</evidence>
<dbReference type="KEGG" id="ppnm:LV28_25260"/>
<dbReference type="Proteomes" id="UP000254573">
    <property type="component" value="Unassembled WGS sequence"/>
</dbReference>
<dbReference type="AlphaFoldDB" id="A0A378YBX4"/>
<gene>
    <name evidence="1" type="ORF">NCTC13160_00017</name>
    <name evidence="2" type="ORF">NCTC13160_04898</name>
</gene>